<reference evidence="8" key="1">
    <citation type="submission" date="2025-08" db="UniProtKB">
        <authorList>
            <consortium name="RefSeq"/>
        </authorList>
    </citation>
    <scope>IDENTIFICATION</scope>
    <source>
        <tissue evidence="8">Young leaves</tissue>
    </source>
</reference>
<dbReference type="Gene3D" id="2.160.20.10">
    <property type="entry name" value="Single-stranded right-handed beta-helix, Pectin lyase-like"/>
    <property type="match status" value="1"/>
</dbReference>
<evidence type="ECO:0000313" key="8">
    <source>
        <dbReference type="RefSeq" id="XP_022922177.1"/>
    </source>
</evidence>
<keyword evidence="3" id="KW-0964">Secreted</keyword>
<keyword evidence="4 6" id="KW-0378">Hydrolase</keyword>
<dbReference type="PANTHER" id="PTHR31339">
    <property type="entry name" value="PECTIN LYASE-RELATED"/>
    <property type="match status" value="1"/>
</dbReference>
<comment type="similarity">
    <text evidence="2 6">Belongs to the glycosyl hydrolase 28 family.</text>
</comment>
<dbReference type="Pfam" id="PF00295">
    <property type="entry name" value="Glyco_hydro_28"/>
    <property type="match status" value="1"/>
</dbReference>
<dbReference type="SUPFAM" id="SSF51126">
    <property type="entry name" value="Pectin lyase-like"/>
    <property type="match status" value="1"/>
</dbReference>
<dbReference type="InterPro" id="IPR012334">
    <property type="entry name" value="Pectin_lyas_fold"/>
</dbReference>
<dbReference type="InterPro" id="IPR000743">
    <property type="entry name" value="Glyco_hydro_28"/>
</dbReference>
<dbReference type="GO" id="GO:0005975">
    <property type="term" value="P:carbohydrate metabolic process"/>
    <property type="evidence" value="ECO:0007669"/>
    <property type="project" value="InterPro"/>
</dbReference>
<dbReference type="PANTHER" id="PTHR31339:SF12">
    <property type="entry name" value="ENDO-POLYGALACTURONASE-LIKE PROTEIN"/>
    <property type="match status" value="1"/>
</dbReference>
<dbReference type="InterPro" id="IPR006626">
    <property type="entry name" value="PbH1"/>
</dbReference>
<sequence>MDLPRKSTKTNVTVARISAVIVLALMSLATVDAMDSLLSSNLVEFQAINCRKHSVLLTEFGGVDDGVTSNTQAFQQAIKHLSTLAADGGAQLVVPPGKWVTGSFNLTSHFTLFIDKEATILASQNESEWPLVKVLPSYGRGRDAPGGRYSSLIFGTNLTDVVITGNNGTIDGQGSYWWDKFHKGELNVTRPYMIEIMYSDQIQISDLTLINSPSWFVHPVYSRNVIIQGLTILAPVTVPNTDGIDPDSCSNTRIEDCYIVSGDDCIAIKSGWDEYGIKFGMPTKDLIIRRLTCISPDSASIALGSEMSGGIRNVRIENVTAINTESAVRIKTARGRGGFVKDIFVRRMFLSTMKYVFWIAGDYKDHADDKFDPSALPEIKNINYRDVVAKNVTMSANLAGISGDPFTDICVSNVKIGLSKKPKKLQWNCTEIEGFSSDVDPPPCASLAKAAKSGGCDFPKDQLPIENVQLKSCSVEIPAFS</sequence>
<evidence type="ECO:0000256" key="3">
    <source>
        <dbReference type="ARBA" id="ARBA00022512"/>
    </source>
</evidence>
<dbReference type="KEGG" id="cmos:111430244"/>
<accession>A0A6J1E2H4</accession>
<gene>
    <name evidence="8" type="primary">LOC111430244</name>
</gene>
<evidence type="ECO:0000313" key="7">
    <source>
        <dbReference type="Proteomes" id="UP000504609"/>
    </source>
</evidence>
<comment type="subcellular location">
    <subcellularLocation>
        <location evidence="1">Secreted</location>
        <location evidence="1">Cell wall</location>
    </subcellularLocation>
</comment>
<dbReference type="GeneID" id="111430244"/>
<dbReference type="Proteomes" id="UP000504609">
    <property type="component" value="Unplaced"/>
</dbReference>
<dbReference type="InterPro" id="IPR051801">
    <property type="entry name" value="GH28_Enzymes"/>
</dbReference>
<protein>
    <submittedName>
        <fullName evidence="8">Probable polygalacturonase</fullName>
    </submittedName>
</protein>
<name>A0A6J1E2H4_CUCMO</name>
<keyword evidence="5 6" id="KW-0326">Glycosidase</keyword>
<dbReference type="SMART" id="SM00710">
    <property type="entry name" value="PbH1"/>
    <property type="match status" value="3"/>
</dbReference>
<keyword evidence="7" id="KW-1185">Reference proteome</keyword>
<organism evidence="7 8">
    <name type="scientific">Cucurbita moschata</name>
    <name type="common">Winter crookneck squash</name>
    <name type="synonym">Cucurbita pepo var. moschata</name>
    <dbReference type="NCBI Taxonomy" id="3662"/>
    <lineage>
        <taxon>Eukaryota</taxon>
        <taxon>Viridiplantae</taxon>
        <taxon>Streptophyta</taxon>
        <taxon>Embryophyta</taxon>
        <taxon>Tracheophyta</taxon>
        <taxon>Spermatophyta</taxon>
        <taxon>Magnoliopsida</taxon>
        <taxon>eudicotyledons</taxon>
        <taxon>Gunneridae</taxon>
        <taxon>Pentapetalae</taxon>
        <taxon>rosids</taxon>
        <taxon>fabids</taxon>
        <taxon>Cucurbitales</taxon>
        <taxon>Cucurbitaceae</taxon>
        <taxon>Cucurbiteae</taxon>
        <taxon>Cucurbita</taxon>
    </lineage>
</organism>
<dbReference type="GO" id="GO:0004650">
    <property type="term" value="F:polygalacturonase activity"/>
    <property type="evidence" value="ECO:0007669"/>
    <property type="project" value="InterPro"/>
</dbReference>
<evidence type="ECO:0000256" key="2">
    <source>
        <dbReference type="ARBA" id="ARBA00008834"/>
    </source>
</evidence>
<dbReference type="AlphaFoldDB" id="A0A6J1E2H4"/>
<evidence type="ECO:0000256" key="5">
    <source>
        <dbReference type="ARBA" id="ARBA00023295"/>
    </source>
</evidence>
<evidence type="ECO:0000256" key="4">
    <source>
        <dbReference type="ARBA" id="ARBA00022801"/>
    </source>
</evidence>
<dbReference type="InterPro" id="IPR011050">
    <property type="entry name" value="Pectin_lyase_fold/virulence"/>
</dbReference>
<evidence type="ECO:0000256" key="6">
    <source>
        <dbReference type="RuleBase" id="RU361169"/>
    </source>
</evidence>
<dbReference type="RefSeq" id="XP_022922177.1">
    <property type="nucleotide sequence ID" value="XM_023066409.1"/>
</dbReference>
<evidence type="ECO:0000256" key="1">
    <source>
        <dbReference type="ARBA" id="ARBA00004191"/>
    </source>
</evidence>
<keyword evidence="3" id="KW-0134">Cell wall</keyword>
<proteinExistence type="inferred from homology"/>